<evidence type="ECO:0000259" key="6">
    <source>
        <dbReference type="SMART" id="SM00382"/>
    </source>
</evidence>
<protein>
    <submittedName>
        <fullName evidence="7">AAA-type ATPase family protein</fullName>
    </submittedName>
</protein>
<dbReference type="PANTHER" id="PTHR45644:SF39">
    <property type="entry name" value="AAA-TYPE ATPASE FAMILY PROTEIN-RELATED"/>
    <property type="match status" value="1"/>
</dbReference>
<feature type="region of interest" description="Disordered" evidence="5">
    <location>
        <begin position="406"/>
        <end position="435"/>
    </location>
</feature>
<dbReference type="InterPro" id="IPR051701">
    <property type="entry name" value="Mito_OM_Translocase_MSP1"/>
</dbReference>
<dbReference type="InterPro" id="IPR003593">
    <property type="entry name" value="AAA+_ATPase"/>
</dbReference>
<keyword evidence="3" id="KW-1000">Mitochondrion outer membrane</keyword>
<sequence length="1047" mass="114078">MVSSPRSESTSGNNNTTTPDGISGKRTPSSSSSEDKSPSSKRPKLGDGGGASIENSKPPTSGEAKIAAEPPPPPVAEGSTPDSSFSGWKYQHSTFKTPWCRLLSESAQHPNVNISTSSFTIGSCLTSNLTLKDRNLGALLCKITRIQRNGNVVAVLDITGTGGPVRINGALANKNVSHVLHSGDELMSKVAVKSGGEQVPAAKFLQLEREARDPSTVSILASLEISRENPATSGVQEGAELEFDNQSNKAADSGVVSSHNQDSKMEKNEVTRRPEQAARFRKYIQAGIVEGERLKFSFENFPYYLSENTKNVLLAVSHIHLNKENTGYALYASDFTTLNPRILLSGPAGTEIYQEILAKALAKYFKAKLLIFDGHPILGVMTAEEFESLMNGPASKELIDRGKSLDLSAGEGGSSSPSPATSPGPDSQPKFEPETLPCSFGTPISGLLILHWEKTLAGDRVRFIGDELCSGLPTSRGPPYGVRGKVLLVFDENPSAKVGVRFENPVVDGVDLGELCEMGHGFFCSATDLQFESSGSEDLNELLVSQLFEVAHDESRTCPVILFLKDDEEVFVGNSDFCSAFKSKVEEIPDNVIVICSQTHSDNHKEKDIGLLTNLFGNKVTIYEPQGEDLLKSWKYHLDRDAETLKTKANRNHLRMVLGRFGIDCEGIETLCMKDLTLQSDSAEKIIGWALSHHIKCNPDADPDVSVTLSLDSLKCGIELFQALVNETKSPKKSLKDIVTEVDFEISDVIPPSDIGVTFDDIGALENVKDTLKELVMLPLQRPELFCQGQLTTPCKGILLFGPAGTGKTMLAKALATEAGANLINISMSRWFSEGEKYVKAVFSLASKISPSIIFMDKVDSMLFQDQKTANEFIINWDGLRTNEKEHVLVLASTNRPFDLDEAVIRRLPHRLMVGLPDALSRAKILKVILAKEDLSPDFDIDAVASMTNGYSGNDLKNLCVTAARRRIKEIVEKEKSERDAALAEGRVPPARSGSSDIRALNIEDFRNALELVSMSVSSESVNMTALRKWNEHYGEGGSSKWNEHYT</sequence>
<evidence type="ECO:0000256" key="3">
    <source>
        <dbReference type="ARBA" id="ARBA00022787"/>
    </source>
</evidence>
<dbReference type="SMART" id="SM00382">
    <property type="entry name" value="AAA"/>
    <property type="match status" value="1"/>
</dbReference>
<proteinExistence type="predicted"/>
<dbReference type="GO" id="GO:0005741">
    <property type="term" value="C:mitochondrial outer membrane"/>
    <property type="evidence" value="ECO:0007669"/>
    <property type="project" value="UniProtKB-SubCell"/>
</dbReference>
<dbReference type="PANTHER" id="PTHR45644">
    <property type="entry name" value="AAA ATPASE, PUTATIVE (AFU_ORTHOLOGUE AFUA_2G12920)-RELATED-RELATED"/>
    <property type="match status" value="1"/>
</dbReference>
<dbReference type="eggNOG" id="KOG0737">
    <property type="taxonomic scope" value="Eukaryota"/>
</dbReference>
<dbReference type="AlphaFoldDB" id="D7KUT8"/>
<dbReference type="HOGENOM" id="CLU_000688_14_1_1"/>
<evidence type="ECO:0000256" key="5">
    <source>
        <dbReference type="SAM" id="MobiDB-lite"/>
    </source>
</evidence>
<dbReference type="Gene3D" id="1.10.8.60">
    <property type="match status" value="1"/>
</dbReference>
<dbReference type="InterPro" id="IPR027417">
    <property type="entry name" value="P-loop_NTPase"/>
</dbReference>
<dbReference type="GO" id="GO:0016887">
    <property type="term" value="F:ATP hydrolysis activity"/>
    <property type="evidence" value="ECO:0007669"/>
    <property type="project" value="InterPro"/>
</dbReference>
<dbReference type="Gene3D" id="3.40.50.300">
    <property type="entry name" value="P-loop containing nucleotide triphosphate hydrolases"/>
    <property type="match status" value="1"/>
</dbReference>
<dbReference type="SUPFAM" id="SSF52540">
    <property type="entry name" value="P-loop containing nucleoside triphosphate hydrolases"/>
    <property type="match status" value="1"/>
</dbReference>
<keyword evidence="2" id="KW-0547">Nucleotide-binding</keyword>
<dbReference type="Pfam" id="PF17862">
    <property type="entry name" value="AAA_lid_3"/>
    <property type="match status" value="1"/>
</dbReference>
<evidence type="ECO:0000313" key="8">
    <source>
        <dbReference type="Proteomes" id="UP000008694"/>
    </source>
</evidence>
<keyword evidence="4" id="KW-0067">ATP-binding</keyword>
<feature type="compositionally biased region" description="Basic and acidic residues" evidence="5">
    <location>
        <begin position="261"/>
        <end position="273"/>
    </location>
</feature>
<keyword evidence="8" id="KW-1185">Reference proteome</keyword>
<comment type="subcellular location">
    <subcellularLocation>
        <location evidence="1">Mitochondrion outer membrane</location>
        <topology evidence="1">Single-pass membrane protein</topology>
    </subcellularLocation>
</comment>
<dbReference type="SUPFAM" id="SSF49879">
    <property type="entry name" value="SMAD/FHA domain"/>
    <property type="match status" value="1"/>
</dbReference>
<dbReference type="GO" id="GO:0005524">
    <property type="term" value="F:ATP binding"/>
    <property type="evidence" value="ECO:0007669"/>
    <property type="project" value="UniProtKB-KW"/>
</dbReference>
<dbReference type="Gramene" id="fgenesh1_pm.C_scaffold_2000209">
    <property type="protein sequence ID" value="fgenesh1_pm.C_scaffold_2000209"/>
    <property type="gene ID" value="fgenesh1_pm.C_scaffold_2000209"/>
</dbReference>
<name>D7KUT8_ARALL</name>
<evidence type="ECO:0000256" key="1">
    <source>
        <dbReference type="ARBA" id="ARBA00004572"/>
    </source>
</evidence>
<feature type="compositionally biased region" description="Low complexity" evidence="5">
    <location>
        <begin position="414"/>
        <end position="427"/>
    </location>
</feature>
<dbReference type="Pfam" id="PF24933">
    <property type="entry name" value="DUF7751"/>
    <property type="match status" value="1"/>
</dbReference>
<feature type="compositionally biased region" description="Polar residues" evidence="5">
    <location>
        <begin position="1"/>
        <end position="12"/>
    </location>
</feature>
<organism evidence="8">
    <name type="scientific">Arabidopsis lyrata subsp. lyrata</name>
    <name type="common">Lyre-leaved rock-cress</name>
    <dbReference type="NCBI Taxonomy" id="81972"/>
    <lineage>
        <taxon>Eukaryota</taxon>
        <taxon>Viridiplantae</taxon>
        <taxon>Streptophyta</taxon>
        <taxon>Embryophyta</taxon>
        <taxon>Tracheophyta</taxon>
        <taxon>Spermatophyta</taxon>
        <taxon>Magnoliopsida</taxon>
        <taxon>eudicotyledons</taxon>
        <taxon>Gunneridae</taxon>
        <taxon>Pentapetalae</taxon>
        <taxon>rosids</taxon>
        <taxon>malvids</taxon>
        <taxon>Brassicales</taxon>
        <taxon>Brassicaceae</taxon>
        <taxon>Camelineae</taxon>
        <taxon>Arabidopsis</taxon>
    </lineage>
</organism>
<accession>D7KUT8</accession>
<evidence type="ECO:0000256" key="2">
    <source>
        <dbReference type="ARBA" id="ARBA00022741"/>
    </source>
</evidence>
<feature type="region of interest" description="Disordered" evidence="5">
    <location>
        <begin position="246"/>
        <end position="273"/>
    </location>
</feature>
<keyword evidence="3" id="KW-0496">Mitochondrion</keyword>
<gene>
    <name evidence="7" type="ORF">ARALYDRAFT_315176</name>
</gene>
<dbReference type="InterPro" id="IPR041569">
    <property type="entry name" value="AAA_lid_3"/>
</dbReference>
<dbReference type="Pfam" id="PF00004">
    <property type="entry name" value="AAA"/>
    <property type="match status" value="1"/>
</dbReference>
<feature type="compositionally biased region" description="Polar residues" evidence="5">
    <location>
        <begin position="246"/>
        <end position="260"/>
    </location>
</feature>
<dbReference type="STRING" id="81972.D7KUT8"/>
<keyword evidence="3" id="KW-0472">Membrane</keyword>
<dbReference type="InterPro" id="IPR003959">
    <property type="entry name" value="ATPase_AAA_core"/>
</dbReference>
<evidence type="ECO:0000313" key="7">
    <source>
        <dbReference type="EMBL" id="EFH62748.1"/>
    </source>
</evidence>
<feature type="domain" description="AAA+ ATPase" evidence="6">
    <location>
        <begin position="794"/>
        <end position="918"/>
    </location>
</feature>
<reference evidence="8" key="1">
    <citation type="journal article" date="2011" name="Nat. Genet.">
        <title>The Arabidopsis lyrata genome sequence and the basis of rapid genome size change.</title>
        <authorList>
            <person name="Hu T.T."/>
            <person name="Pattyn P."/>
            <person name="Bakker E.G."/>
            <person name="Cao J."/>
            <person name="Cheng J.-F."/>
            <person name="Clark R.M."/>
            <person name="Fahlgren N."/>
            <person name="Fawcett J.A."/>
            <person name="Grimwood J."/>
            <person name="Gundlach H."/>
            <person name="Haberer G."/>
            <person name="Hollister J.D."/>
            <person name="Ossowski S."/>
            <person name="Ottilar R.P."/>
            <person name="Salamov A.A."/>
            <person name="Schneeberger K."/>
            <person name="Spannagl M."/>
            <person name="Wang X."/>
            <person name="Yang L."/>
            <person name="Nasrallah M.E."/>
            <person name="Bergelson J."/>
            <person name="Carrington J.C."/>
            <person name="Gaut B.S."/>
            <person name="Schmutz J."/>
            <person name="Mayer K.F.X."/>
            <person name="Van de Peer Y."/>
            <person name="Grigoriev I.V."/>
            <person name="Nordborg M."/>
            <person name="Weigel D."/>
            <person name="Guo Y.-L."/>
        </authorList>
    </citation>
    <scope>NUCLEOTIDE SEQUENCE [LARGE SCALE GENOMIC DNA]</scope>
    <source>
        <strain evidence="8">cv. MN47</strain>
    </source>
</reference>
<dbReference type="InterPro" id="IPR056653">
    <property type="entry name" value="DUF7751"/>
</dbReference>
<dbReference type="InterPro" id="IPR008984">
    <property type="entry name" value="SMAD_FHA_dom_sf"/>
</dbReference>
<dbReference type="EMBL" id="GL348714">
    <property type="protein sequence ID" value="EFH62748.1"/>
    <property type="molecule type" value="Genomic_DNA"/>
</dbReference>
<evidence type="ECO:0000256" key="4">
    <source>
        <dbReference type="ARBA" id="ARBA00022840"/>
    </source>
</evidence>
<feature type="region of interest" description="Disordered" evidence="5">
    <location>
        <begin position="1"/>
        <end position="85"/>
    </location>
</feature>
<dbReference type="Proteomes" id="UP000008694">
    <property type="component" value="Unassembled WGS sequence"/>
</dbReference>